<gene>
    <name evidence="2" type="ORF">BGZ95_000785</name>
</gene>
<keyword evidence="3" id="KW-1185">Reference proteome</keyword>
<dbReference type="Proteomes" id="UP001194580">
    <property type="component" value="Unassembled WGS sequence"/>
</dbReference>
<dbReference type="AlphaFoldDB" id="A0AAD4DKT4"/>
<dbReference type="EMBL" id="JAAAIL010000115">
    <property type="protein sequence ID" value="KAG0279587.1"/>
    <property type="molecule type" value="Genomic_DNA"/>
</dbReference>
<comment type="caution">
    <text evidence="2">The sequence shown here is derived from an EMBL/GenBank/DDBJ whole genome shotgun (WGS) entry which is preliminary data.</text>
</comment>
<name>A0AAD4DKT4_9FUNG</name>
<accession>A0AAD4DKT4</accession>
<reference evidence="2" key="1">
    <citation type="journal article" date="2020" name="Fungal Divers.">
        <title>Resolving the Mortierellaceae phylogeny through synthesis of multi-gene phylogenetics and phylogenomics.</title>
        <authorList>
            <person name="Vandepol N."/>
            <person name="Liber J."/>
            <person name="Desiro A."/>
            <person name="Na H."/>
            <person name="Kennedy M."/>
            <person name="Barry K."/>
            <person name="Grigoriev I.V."/>
            <person name="Miller A.N."/>
            <person name="O'Donnell K."/>
            <person name="Stajich J.E."/>
            <person name="Bonito G."/>
        </authorList>
    </citation>
    <scope>NUCLEOTIDE SEQUENCE</scope>
    <source>
        <strain evidence="2">NRRL 28262</strain>
    </source>
</reference>
<evidence type="ECO:0000256" key="1">
    <source>
        <dbReference type="SAM" id="MobiDB-lite"/>
    </source>
</evidence>
<feature type="compositionally biased region" description="Low complexity" evidence="1">
    <location>
        <begin position="20"/>
        <end position="37"/>
    </location>
</feature>
<feature type="region of interest" description="Disordered" evidence="1">
    <location>
        <begin position="1"/>
        <end position="68"/>
    </location>
</feature>
<evidence type="ECO:0000313" key="2">
    <source>
        <dbReference type="EMBL" id="KAG0279587.1"/>
    </source>
</evidence>
<protein>
    <submittedName>
        <fullName evidence="2">Uncharacterized protein</fullName>
    </submittedName>
</protein>
<sequence>MALKPPTRTQPHRSAKSKPAGSNNNSARSSALVSTSSCTIATTADGKNEDSVRADIGAPSINDDQGSTIIDDYNLASISKITSAESFDDVQ</sequence>
<organism evidence="2 3">
    <name type="scientific">Linnemannia exigua</name>
    <dbReference type="NCBI Taxonomy" id="604196"/>
    <lineage>
        <taxon>Eukaryota</taxon>
        <taxon>Fungi</taxon>
        <taxon>Fungi incertae sedis</taxon>
        <taxon>Mucoromycota</taxon>
        <taxon>Mortierellomycotina</taxon>
        <taxon>Mortierellomycetes</taxon>
        <taxon>Mortierellales</taxon>
        <taxon>Mortierellaceae</taxon>
        <taxon>Linnemannia</taxon>
    </lineage>
</organism>
<evidence type="ECO:0000313" key="3">
    <source>
        <dbReference type="Proteomes" id="UP001194580"/>
    </source>
</evidence>
<proteinExistence type="predicted"/>